<proteinExistence type="predicted"/>
<dbReference type="Proteomes" id="UP000266723">
    <property type="component" value="Unassembled WGS sequence"/>
</dbReference>
<feature type="transmembrane region" description="Helical" evidence="1">
    <location>
        <begin position="44"/>
        <end position="66"/>
    </location>
</feature>
<evidence type="ECO:0000313" key="3">
    <source>
        <dbReference type="Proteomes" id="UP000266723"/>
    </source>
</evidence>
<comment type="caution">
    <text evidence="2">The sequence shown here is derived from an EMBL/GenBank/DDBJ whole genome shotgun (WGS) entry which is preliminary data.</text>
</comment>
<keyword evidence="1" id="KW-0812">Transmembrane</keyword>
<reference evidence="2 3" key="1">
    <citation type="journal article" date="2020" name="BMC Genomics">
        <title>Intraspecific diversification of the crop wild relative Brassica cretica Lam. using demographic model selection.</title>
        <authorList>
            <person name="Kioukis A."/>
            <person name="Michalopoulou V.A."/>
            <person name="Briers L."/>
            <person name="Pirintsos S."/>
            <person name="Studholme D.J."/>
            <person name="Pavlidis P."/>
            <person name="Sarris P.F."/>
        </authorList>
    </citation>
    <scope>NUCLEOTIDE SEQUENCE [LARGE SCALE GENOMIC DNA]</scope>
    <source>
        <strain evidence="3">cv. PFS-1207/04</strain>
    </source>
</reference>
<sequence length="95" mass="10362">MTKASLTTFDSSQIRATNRDGGAVPVARRKTAVLHKQRGKSQPLFAMDLSVQALSLSLILMCFWIWKKISTLIKKSSAAKSQAAELLQTLTNANA</sequence>
<keyword evidence="1" id="KW-1133">Transmembrane helix</keyword>
<dbReference type="EMBL" id="QGKV02002055">
    <property type="protein sequence ID" value="KAF3493826.1"/>
    <property type="molecule type" value="Genomic_DNA"/>
</dbReference>
<name>A0ABQ7A837_BRACR</name>
<organism evidence="2 3">
    <name type="scientific">Brassica cretica</name>
    <name type="common">Mustard</name>
    <dbReference type="NCBI Taxonomy" id="69181"/>
    <lineage>
        <taxon>Eukaryota</taxon>
        <taxon>Viridiplantae</taxon>
        <taxon>Streptophyta</taxon>
        <taxon>Embryophyta</taxon>
        <taxon>Tracheophyta</taxon>
        <taxon>Spermatophyta</taxon>
        <taxon>Magnoliopsida</taxon>
        <taxon>eudicotyledons</taxon>
        <taxon>Gunneridae</taxon>
        <taxon>Pentapetalae</taxon>
        <taxon>rosids</taxon>
        <taxon>malvids</taxon>
        <taxon>Brassicales</taxon>
        <taxon>Brassicaceae</taxon>
        <taxon>Brassiceae</taxon>
        <taxon>Brassica</taxon>
    </lineage>
</organism>
<gene>
    <name evidence="2" type="ORF">DY000_02053527</name>
</gene>
<keyword evidence="1" id="KW-0472">Membrane</keyword>
<evidence type="ECO:0000313" key="2">
    <source>
        <dbReference type="EMBL" id="KAF3493826.1"/>
    </source>
</evidence>
<accession>A0ABQ7A837</accession>
<protein>
    <submittedName>
        <fullName evidence="2">Uncharacterized protein</fullName>
    </submittedName>
</protein>
<evidence type="ECO:0000256" key="1">
    <source>
        <dbReference type="SAM" id="Phobius"/>
    </source>
</evidence>
<keyword evidence="3" id="KW-1185">Reference proteome</keyword>